<dbReference type="PROSITE" id="PS51257">
    <property type="entry name" value="PROKAR_LIPOPROTEIN"/>
    <property type="match status" value="1"/>
</dbReference>
<protein>
    <recommendedName>
        <fullName evidence="3">Lipoprotein</fullName>
    </recommendedName>
</protein>
<dbReference type="EMBL" id="NIHM01000003">
    <property type="protein sequence ID" value="PLT57207.1"/>
    <property type="molecule type" value="Genomic_DNA"/>
</dbReference>
<comment type="caution">
    <text evidence="1">The sequence shown here is derived from an EMBL/GenBank/DDBJ whole genome shotgun (WGS) entry which is preliminary data.</text>
</comment>
<gene>
    <name evidence="1" type="ORF">CDL18_03170</name>
</gene>
<evidence type="ECO:0000313" key="2">
    <source>
        <dbReference type="Proteomes" id="UP000234849"/>
    </source>
</evidence>
<dbReference type="Pfam" id="PF19546">
    <property type="entry name" value="DUF6070"/>
    <property type="match status" value="1"/>
</dbReference>
<sequence length="407" mass="46787">MNKKRRVVLVVLIFGILLCACSDKNLEISEKRKAESSDENKEAYEKGYHLPIKKEEREKAEKDSIAALKLVQDIYAEADKGDASNVVLTDSVMEQMKKILGRGGVPVISSEEYSVMENYQVMENFLHNSEQGVEGNVILYDILQDGSIERRKYLYDGKEMYLLAVRAVWNEEGDPVIAYRSYTRMKEWRYTEKGWFAYELCVPEPPEVSEIVDGSCMIRVKPLDAECIELSKKCVLPLGYQGNNLLCSNWDREHLEGLDYNGLYEYLYQMKYQKRFVMEEGKNGIPAEEFEQLMSEYLPVTAEQLRNIATFDAEKQEYVWAKLGCGNYAPTHFGTSLPEVIKVEEHQDGALTLTVEAVCDMVISNDAVITHELTVKFREDGSFQYLGNKILEDGIHQIPQYQYRIAR</sequence>
<organism evidence="1 2">
    <name type="scientific">Mediterraneibacter gnavus</name>
    <name type="common">Ruminococcus gnavus</name>
    <dbReference type="NCBI Taxonomy" id="33038"/>
    <lineage>
        <taxon>Bacteria</taxon>
        <taxon>Bacillati</taxon>
        <taxon>Bacillota</taxon>
        <taxon>Clostridia</taxon>
        <taxon>Lachnospirales</taxon>
        <taxon>Lachnospiraceae</taxon>
        <taxon>Mediterraneibacter</taxon>
    </lineage>
</organism>
<reference evidence="1 2" key="1">
    <citation type="journal article" date="2017" name="Genome Med.">
        <title>A novel Ruminococcus gnavus clade enriched in inflammatory bowel disease patients.</title>
        <authorList>
            <person name="Hall A.B."/>
            <person name="Yassour M."/>
            <person name="Sauk J."/>
            <person name="Garner A."/>
            <person name="Jiang X."/>
            <person name="Arthur T."/>
            <person name="Lagoudas G.K."/>
            <person name="Vatanen T."/>
            <person name="Fornelos N."/>
            <person name="Wilson R."/>
            <person name="Bertha M."/>
            <person name="Cohen M."/>
            <person name="Garber J."/>
            <person name="Khalili H."/>
            <person name="Gevers D."/>
            <person name="Ananthakrishnan A.N."/>
            <person name="Kugathasan S."/>
            <person name="Lander E.S."/>
            <person name="Blainey P."/>
            <person name="Vlamakis H."/>
            <person name="Xavier R.J."/>
            <person name="Huttenhower C."/>
        </authorList>
    </citation>
    <scope>NUCLEOTIDE SEQUENCE [LARGE SCALE GENOMIC DNA]</scope>
    <source>
        <strain evidence="1 2">RJX1118</strain>
    </source>
</reference>
<evidence type="ECO:0008006" key="3">
    <source>
        <dbReference type="Google" id="ProtNLM"/>
    </source>
</evidence>
<proteinExistence type="predicted"/>
<dbReference type="AlphaFoldDB" id="A0A2N5NL13"/>
<name>A0A2N5NL13_MEDGN</name>
<dbReference type="Proteomes" id="UP000234849">
    <property type="component" value="Unassembled WGS sequence"/>
</dbReference>
<dbReference type="InterPro" id="IPR045714">
    <property type="entry name" value="DUF6070"/>
</dbReference>
<accession>A0A2N5NL13</accession>
<dbReference type="RefSeq" id="WP_101879186.1">
    <property type="nucleotide sequence ID" value="NZ_NIHM01000003.1"/>
</dbReference>
<evidence type="ECO:0000313" key="1">
    <source>
        <dbReference type="EMBL" id="PLT57207.1"/>
    </source>
</evidence>